<dbReference type="Proteomes" id="UP000262939">
    <property type="component" value="Unassembled WGS sequence"/>
</dbReference>
<protein>
    <submittedName>
        <fullName evidence="3">STAS domain-containing protein</fullName>
    </submittedName>
</protein>
<dbReference type="PROSITE" id="PS50801">
    <property type="entry name" value="STAS"/>
    <property type="match status" value="1"/>
</dbReference>
<dbReference type="InterPro" id="IPR036513">
    <property type="entry name" value="STAS_dom_sf"/>
</dbReference>
<gene>
    <name evidence="3" type="ORF">D0466_19040</name>
</gene>
<dbReference type="PANTHER" id="PTHR33745">
    <property type="entry name" value="RSBT ANTAGONIST PROTEIN RSBS-RELATED"/>
    <property type="match status" value="1"/>
</dbReference>
<dbReference type="OrthoDB" id="2677458at2"/>
<evidence type="ECO:0000256" key="1">
    <source>
        <dbReference type="ARBA" id="ARBA00022553"/>
    </source>
</evidence>
<dbReference type="InterPro" id="IPR051932">
    <property type="entry name" value="Bact_StressResp_Reg"/>
</dbReference>
<evidence type="ECO:0000259" key="2">
    <source>
        <dbReference type="PROSITE" id="PS50801"/>
    </source>
</evidence>
<reference evidence="3 4" key="1">
    <citation type="submission" date="2018-08" db="EMBL/GenBank/DDBJ databases">
        <title>Bacillus chawlae sp. nov., Bacillus glennii sp. nov., and Bacillus saganii sp. nov. Isolated from the Vehicle Assembly Building at Kennedy Space Center where the Viking Spacecraft were Assembled.</title>
        <authorList>
            <person name="Seuylemezian A."/>
            <person name="Vaishampayan P."/>
        </authorList>
    </citation>
    <scope>NUCLEOTIDE SEQUENCE [LARGE SCALE GENOMIC DNA]</scope>
    <source>
        <strain evidence="3 4">V44-8</strain>
    </source>
</reference>
<comment type="caution">
    <text evidence="3">The sequence shown here is derived from an EMBL/GenBank/DDBJ whole genome shotgun (WGS) entry which is preliminary data.</text>
</comment>
<feature type="domain" description="STAS" evidence="2">
    <location>
        <begin position="166"/>
        <end position="277"/>
    </location>
</feature>
<sequence>MNSLLMEAKYLTDNSETLAKKIVGDILRRLGVYFPEAEKKYYYDVYIEFIELLAEAITLGEDRVPQRFIEMSKENGERQAALKGNISGMIGRYPSIRLGFIEQMTKIAIEHKLSVEDTVTLNKTVSHMLDISVTETILAFEREKDTLLDKREREINKQQKAINELSAPIVPIQDGIAILPLIGEVDSYRVEYFLNKVLPDIPRLNIKCLIIDFSGIVTIDTNVASHLFRVHDILRLLGIHVVFTGIRPDLATQVINGGIDFSMIETYANVMKAIENMKNRF</sequence>
<dbReference type="SUPFAM" id="SSF52091">
    <property type="entry name" value="SpoIIaa-like"/>
    <property type="match status" value="1"/>
</dbReference>
<dbReference type="InterPro" id="IPR002645">
    <property type="entry name" value="STAS_dom"/>
</dbReference>
<keyword evidence="4" id="KW-1185">Reference proteome</keyword>
<proteinExistence type="predicted"/>
<evidence type="ECO:0000313" key="4">
    <source>
        <dbReference type="Proteomes" id="UP000262939"/>
    </source>
</evidence>
<dbReference type="Gene3D" id="3.30.750.24">
    <property type="entry name" value="STAS domain"/>
    <property type="match status" value="1"/>
</dbReference>
<dbReference type="PANTHER" id="PTHR33745:SF3">
    <property type="entry name" value="RSBT CO-ANTAGONIST PROTEIN RSBRC"/>
    <property type="match status" value="1"/>
</dbReference>
<name>A0A372L7P8_9BACI</name>
<dbReference type="CDD" id="cd07041">
    <property type="entry name" value="STAS_RsbR_RsbS_like"/>
    <property type="match status" value="1"/>
</dbReference>
<dbReference type="AlphaFoldDB" id="A0A372L7P8"/>
<keyword evidence="1" id="KW-0597">Phosphoprotein</keyword>
<accession>A0A372L7P8</accession>
<dbReference type="EMBL" id="QVTD01000016">
    <property type="protein sequence ID" value="RFU61306.1"/>
    <property type="molecule type" value="Genomic_DNA"/>
</dbReference>
<evidence type="ECO:0000313" key="3">
    <source>
        <dbReference type="EMBL" id="RFU61306.1"/>
    </source>
</evidence>
<organism evidence="3 4">
    <name type="scientific">Peribacillus glennii</name>
    <dbReference type="NCBI Taxonomy" id="2303991"/>
    <lineage>
        <taxon>Bacteria</taxon>
        <taxon>Bacillati</taxon>
        <taxon>Bacillota</taxon>
        <taxon>Bacilli</taxon>
        <taxon>Bacillales</taxon>
        <taxon>Bacillaceae</taxon>
        <taxon>Peribacillus</taxon>
    </lineage>
</organism>
<dbReference type="Pfam" id="PF01740">
    <property type="entry name" value="STAS"/>
    <property type="match status" value="1"/>
</dbReference>